<feature type="domain" description="PepSY" evidence="2">
    <location>
        <begin position="38"/>
        <end position="94"/>
    </location>
</feature>
<dbReference type="Proteomes" id="UP000295129">
    <property type="component" value="Unassembled WGS sequence"/>
</dbReference>
<evidence type="ECO:0000313" key="4">
    <source>
        <dbReference type="Proteomes" id="UP000295129"/>
    </source>
</evidence>
<organism evidence="3 4">
    <name type="scientific">Azoarcus indigens</name>
    <dbReference type="NCBI Taxonomy" id="29545"/>
    <lineage>
        <taxon>Bacteria</taxon>
        <taxon>Pseudomonadati</taxon>
        <taxon>Pseudomonadota</taxon>
        <taxon>Betaproteobacteria</taxon>
        <taxon>Rhodocyclales</taxon>
        <taxon>Zoogloeaceae</taxon>
        <taxon>Azoarcus</taxon>
    </lineage>
</organism>
<dbReference type="Gene3D" id="3.10.450.40">
    <property type="match status" value="3"/>
</dbReference>
<sequence>MRRPALALLLCLAAAPALLQAGEHDVVRRAVEAGQLKPLAEILAKVQAEHPGKVLDVDLERDRNGRRYYEIKLLKNDGRRWEIRVDAETGAELGRQAESAAPLQALAGVLRRLLAKHPGQVLEVELEQGEDEHPVYQVRIAQDDGRLREIEIDARSGEVLSGRERRLTAMKSIKPLPELLDMVQARYRGVVHEVELEHDREGRRYYEIELRLPDGRGLELHVDAVDGRILHEEESD</sequence>
<dbReference type="AlphaFoldDB" id="A0A4R6DST7"/>
<name>A0A4R6DST7_9RHOO</name>
<gene>
    <name evidence="3" type="ORF">C7389_11695</name>
</gene>
<feature type="domain" description="PepSY" evidence="2">
    <location>
        <begin position="179"/>
        <end position="230"/>
    </location>
</feature>
<dbReference type="InterPro" id="IPR025711">
    <property type="entry name" value="PepSY"/>
</dbReference>
<evidence type="ECO:0000313" key="3">
    <source>
        <dbReference type="EMBL" id="TDN48190.1"/>
    </source>
</evidence>
<evidence type="ECO:0000256" key="1">
    <source>
        <dbReference type="SAM" id="SignalP"/>
    </source>
</evidence>
<proteinExistence type="predicted"/>
<evidence type="ECO:0000259" key="2">
    <source>
        <dbReference type="Pfam" id="PF03413"/>
    </source>
</evidence>
<reference evidence="3 4" key="1">
    <citation type="submission" date="2019-03" db="EMBL/GenBank/DDBJ databases">
        <title>Genomic Encyclopedia of Type Strains, Phase IV (KMG-IV): sequencing the most valuable type-strain genomes for metagenomic binning, comparative biology and taxonomic classification.</title>
        <authorList>
            <person name="Goeker M."/>
        </authorList>
    </citation>
    <scope>NUCLEOTIDE SEQUENCE [LARGE SCALE GENOMIC DNA]</scope>
    <source>
        <strain evidence="3 4">DSM 12121</strain>
    </source>
</reference>
<feature type="signal peptide" evidence="1">
    <location>
        <begin position="1"/>
        <end position="21"/>
    </location>
</feature>
<protein>
    <submittedName>
        <fullName evidence="3">Putative membrane protein YkoI</fullName>
    </submittedName>
</protein>
<dbReference type="Pfam" id="PF03413">
    <property type="entry name" value="PepSY"/>
    <property type="match status" value="3"/>
</dbReference>
<keyword evidence="4" id="KW-1185">Reference proteome</keyword>
<comment type="caution">
    <text evidence="3">The sequence shown here is derived from an EMBL/GenBank/DDBJ whole genome shotgun (WGS) entry which is preliminary data.</text>
</comment>
<dbReference type="RefSeq" id="WP_133593769.1">
    <property type="nucleotide sequence ID" value="NZ_SNVV01000016.1"/>
</dbReference>
<feature type="domain" description="PepSY" evidence="2">
    <location>
        <begin position="110"/>
        <end position="161"/>
    </location>
</feature>
<feature type="chain" id="PRO_5020811779" evidence="1">
    <location>
        <begin position="22"/>
        <end position="236"/>
    </location>
</feature>
<dbReference type="OrthoDB" id="8527445at2"/>
<accession>A0A4R6DST7</accession>
<dbReference type="EMBL" id="SNVV01000016">
    <property type="protein sequence ID" value="TDN48190.1"/>
    <property type="molecule type" value="Genomic_DNA"/>
</dbReference>
<keyword evidence="1" id="KW-0732">Signal</keyword>